<reference evidence="1 2" key="1">
    <citation type="submission" date="2019-03" db="EMBL/GenBank/DDBJ databases">
        <authorList>
            <person name="Zhang S."/>
        </authorList>
    </citation>
    <scope>NUCLEOTIDE SEQUENCE [LARGE SCALE GENOMIC DNA]</scope>
    <source>
        <strain evidence="1 2">S4J41</strain>
    </source>
</reference>
<sequence>MSLPFLRKEIWGALTRKTPVTRFRRAKGNDTSTDSQWQITTVKFRDEPHYGIFAKAAIAAA</sequence>
<dbReference type="AlphaFoldDB" id="A0A4R5EK10"/>
<comment type="caution">
    <text evidence="1">The sequence shown here is derived from an EMBL/GenBank/DDBJ whole genome shotgun (WGS) entry which is preliminary data.</text>
</comment>
<evidence type="ECO:0000313" key="1">
    <source>
        <dbReference type="EMBL" id="TDE34951.1"/>
    </source>
</evidence>
<gene>
    <name evidence="1" type="ORF">E1B25_18675</name>
</gene>
<name>A0A4R5EK10_9RHOB</name>
<protein>
    <submittedName>
        <fullName evidence="1">Uncharacterized protein</fullName>
    </submittedName>
</protein>
<dbReference type="RefSeq" id="WP_132831103.1">
    <property type="nucleotide sequence ID" value="NZ_SMFP01000016.1"/>
</dbReference>
<keyword evidence="2" id="KW-1185">Reference proteome</keyword>
<dbReference type="EMBL" id="SMFP01000016">
    <property type="protein sequence ID" value="TDE34951.1"/>
    <property type="molecule type" value="Genomic_DNA"/>
</dbReference>
<proteinExistence type="predicted"/>
<evidence type="ECO:0000313" key="2">
    <source>
        <dbReference type="Proteomes" id="UP000294662"/>
    </source>
</evidence>
<organism evidence="1 2">
    <name type="scientific">Antarcticimicrobium sediminis</name>
    <dbReference type="NCBI Taxonomy" id="2546227"/>
    <lineage>
        <taxon>Bacteria</taxon>
        <taxon>Pseudomonadati</taxon>
        <taxon>Pseudomonadota</taxon>
        <taxon>Alphaproteobacteria</taxon>
        <taxon>Rhodobacterales</taxon>
        <taxon>Paracoccaceae</taxon>
        <taxon>Antarcticimicrobium</taxon>
    </lineage>
</organism>
<dbReference type="Proteomes" id="UP000294662">
    <property type="component" value="Unassembled WGS sequence"/>
</dbReference>
<accession>A0A4R5EK10</accession>